<keyword evidence="3" id="KW-1185">Reference proteome</keyword>
<dbReference type="AlphaFoldDB" id="A0A420XVI0"/>
<dbReference type="EMBL" id="RBWV01000001">
    <property type="protein sequence ID" value="RKS84269.1"/>
    <property type="molecule type" value="Genomic_DNA"/>
</dbReference>
<protein>
    <submittedName>
        <fullName evidence="2">DNA-binding MarR family transcriptional regulator</fullName>
    </submittedName>
</protein>
<evidence type="ECO:0000259" key="1">
    <source>
        <dbReference type="PROSITE" id="PS50995"/>
    </source>
</evidence>
<dbReference type="InterPro" id="IPR036388">
    <property type="entry name" value="WH-like_DNA-bd_sf"/>
</dbReference>
<dbReference type="InParanoid" id="A0A420XVI0"/>
<dbReference type="GO" id="GO:0006950">
    <property type="term" value="P:response to stress"/>
    <property type="evidence" value="ECO:0007669"/>
    <property type="project" value="TreeGrafter"/>
</dbReference>
<evidence type="ECO:0000313" key="3">
    <source>
        <dbReference type="Proteomes" id="UP000281955"/>
    </source>
</evidence>
<dbReference type="Proteomes" id="UP000281955">
    <property type="component" value="Unassembled WGS sequence"/>
</dbReference>
<dbReference type="SMART" id="SM00347">
    <property type="entry name" value="HTH_MARR"/>
    <property type="match status" value="1"/>
</dbReference>
<keyword evidence="2" id="KW-0238">DNA-binding</keyword>
<name>A0A420XVI0_9ACTN</name>
<dbReference type="GO" id="GO:0003677">
    <property type="term" value="F:DNA binding"/>
    <property type="evidence" value="ECO:0007669"/>
    <property type="project" value="UniProtKB-KW"/>
</dbReference>
<dbReference type="Pfam" id="PF12802">
    <property type="entry name" value="MarR_2"/>
    <property type="match status" value="1"/>
</dbReference>
<reference evidence="2 3" key="1">
    <citation type="submission" date="2018-10" db="EMBL/GenBank/DDBJ databases">
        <title>Genomic Encyclopedia of Archaeal and Bacterial Type Strains, Phase II (KMG-II): from individual species to whole genera.</title>
        <authorList>
            <person name="Goeker M."/>
        </authorList>
    </citation>
    <scope>NUCLEOTIDE SEQUENCE [LARGE SCALE GENOMIC DNA]</scope>
    <source>
        <strain evidence="2 3">RP-AC37</strain>
    </source>
</reference>
<organism evidence="2 3">
    <name type="scientific">Motilibacter peucedani</name>
    <dbReference type="NCBI Taxonomy" id="598650"/>
    <lineage>
        <taxon>Bacteria</taxon>
        <taxon>Bacillati</taxon>
        <taxon>Actinomycetota</taxon>
        <taxon>Actinomycetes</taxon>
        <taxon>Motilibacterales</taxon>
        <taxon>Motilibacteraceae</taxon>
        <taxon>Motilibacter</taxon>
    </lineage>
</organism>
<sequence>MLLRRARAYLASLAAELHPDLEASAYSTLLLVLTRERVRAADVAEHFSLNKGPVSRQVAGLERLGLITRVADPDDGRAQVLVATPECRARWEELRADRAADVRAGLGAWPHRDVERFAALLERFNALLE</sequence>
<dbReference type="InterPro" id="IPR036390">
    <property type="entry name" value="WH_DNA-bd_sf"/>
</dbReference>
<dbReference type="GO" id="GO:0003700">
    <property type="term" value="F:DNA-binding transcription factor activity"/>
    <property type="evidence" value="ECO:0007669"/>
    <property type="project" value="InterPro"/>
</dbReference>
<dbReference type="PANTHER" id="PTHR33164:SF57">
    <property type="entry name" value="MARR-FAMILY TRANSCRIPTIONAL REGULATOR"/>
    <property type="match status" value="1"/>
</dbReference>
<dbReference type="SUPFAM" id="SSF46785">
    <property type="entry name" value="Winged helix' DNA-binding domain"/>
    <property type="match status" value="1"/>
</dbReference>
<gene>
    <name evidence="2" type="ORF">CLV35_0086</name>
</gene>
<comment type="caution">
    <text evidence="2">The sequence shown here is derived from an EMBL/GenBank/DDBJ whole genome shotgun (WGS) entry which is preliminary data.</text>
</comment>
<proteinExistence type="predicted"/>
<dbReference type="PROSITE" id="PS50995">
    <property type="entry name" value="HTH_MARR_2"/>
    <property type="match status" value="1"/>
</dbReference>
<dbReference type="InterPro" id="IPR000835">
    <property type="entry name" value="HTH_MarR-typ"/>
</dbReference>
<dbReference type="InterPro" id="IPR039422">
    <property type="entry name" value="MarR/SlyA-like"/>
</dbReference>
<feature type="domain" description="HTH marR-type" evidence="1">
    <location>
        <begin position="1"/>
        <end position="126"/>
    </location>
</feature>
<accession>A0A420XVI0</accession>
<dbReference type="PANTHER" id="PTHR33164">
    <property type="entry name" value="TRANSCRIPTIONAL REGULATOR, MARR FAMILY"/>
    <property type="match status" value="1"/>
</dbReference>
<dbReference type="Gene3D" id="1.10.10.10">
    <property type="entry name" value="Winged helix-like DNA-binding domain superfamily/Winged helix DNA-binding domain"/>
    <property type="match status" value="1"/>
</dbReference>
<evidence type="ECO:0000313" key="2">
    <source>
        <dbReference type="EMBL" id="RKS84269.1"/>
    </source>
</evidence>